<accession>A0A9X1YEQ5</accession>
<evidence type="ECO:0000313" key="1">
    <source>
        <dbReference type="EMBL" id="MCK8787322.1"/>
    </source>
</evidence>
<keyword evidence="2" id="KW-1185">Reference proteome</keyword>
<protein>
    <submittedName>
        <fullName evidence="1">AAA family ATPase</fullName>
    </submittedName>
</protein>
<name>A0A9X1YEQ5_9PROT</name>
<dbReference type="Gene3D" id="3.40.50.300">
    <property type="entry name" value="P-loop containing nucleotide triphosphate hydrolases"/>
    <property type="match status" value="1"/>
</dbReference>
<proteinExistence type="predicted"/>
<dbReference type="SUPFAM" id="SSF52540">
    <property type="entry name" value="P-loop containing nucleoside triphosphate hydrolases"/>
    <property type="match status" value="1"/>
</dbReference>
<dbReference type="Pfam" id="PF13481">
    <property type="entry name" value="AAA_25"/>
    <property type="match status" value="1"/>
</dbReference>
<dbReference type="Proteomes" id="UP001139516">
    <property type="component" value="Unassembled WGS sequence"/>
</dbReference>
<dbReference type="AlphaFoldDB" id="A0A9X1YEQ5"/>
<dbReference type="EMBL" id="JALPRX010000118">
    <property type="protein sequence ID" value="MCK8787322.1"/>
    <property type="molecule type" value="Genomic_DNA"/>
</dbReference>
<reference evidence="1" key="1">
    <citation type="submission" date="2022-04" db="EMBL/GenBank/DDBJ databases">
        <title>Roseomonas acroporae sp. nov., isolated from coral Acropora digitifera.</title>
        <authorList>
            <person name="Sun H."/>
        </authorList>
    </citation>
    <scope>NUCLEOTIDE SEQUENCE</scope>
    <source>
        <strain evidence="1">NAR14</strain>
    </source>
</reference>
<sequence>MEVPPATADLTSGRLVKFPAADAGGAIILPRAGVTTSRRQGGLKTRTLRELLAHPFPTRQPLLFPVLRQGESMMLWAQTGAGKTWVSLSMALAIAGGGSFLGWTAETPRRVMLLDGEMAMEDLQDRLRDLCAAIDGFDPEAAADNLLIVARQDQGADTVFPDLANPDGQARILEMVRQHGAELLVADNFSTLAEVEDENAAGAMNPVLAFLLRLKQARVACILVHHSGKTGQSYRGSSKLAATFEVILGLTRDEAAGGVQGAAFTTFWEKFRGEPHDTLVPRDVRLGRSEAGALAWDAQPAERDNIRLFLEAAATGNFPHQTAAGASLGWDKTKTSKTVTKAIAAGRTTRRQLDEIFEAAREGCAVEVAESGEPPF</sequence>
<comment type="caution">
    <text evidence="1">The sequence shown here is derived from an EMBL/GenBank/DDBJ whole genome shotgun (WGS) entry which is preliminary data.</text>
</comment>
<dbReference type="RefSeq" id="WP_248669374.1">
    <property type="nucleotide sequence ID" value="NZ_JALPRX010000118.1"/>
</dbReference>
<organism evidence="1 2">
    <name type="scientific">Roseomonas acroporae</name>
    <dbReference type="NCBI Taxonomy" id="2937791"/>
    <lineage>
        <taxon>Bacteria</taxon>
        <taxon>Pseudomonadati</taxon>
        <taxon>Pseudomonadota</taxon>
        <taxon>Alphaproteobacteria</taxon>
        <taxon>Acetobacterales</taxon>
        <taxon>Roseomonadaceae</taxon>
        <taxon>Roseomonas</taxon>
    </lineage>
</organism>
<gene>
    <name evidence="1" type="ORF">M0638_23400</name>
</gene>
<evidence type="ECO:0000313" key="2">
    <source>
        <dbReference type="Proteomes" id="UP001139516"/>
    </source>
</evidence>
<dbReference type="InterPro" id="IPR027417">
    <property type="entry name" value="P-loop_NTPase"/>
</dbReference>